<keyword evidence="2" id="KW-1133">Transmembrane helix</keyword>
<keyword evidence="2" id="KW-0812">Transmembrane</keyword>
<gene>
    <name evidence="3" type="ORF">DCAR_0101921</name>
</gene>
<dbReference type="SUPFAM" id="SSF81660">
    <property type="entry name" value="Metal cation-transporting ATPase, ATP-binding domain N"/>
    <property type="match status" value="1"/>
</dbReference>
<protein>
    <submittedName>
        <fullName evidence="3">Uncharacterized protein</fullName>
    </submittedName>
</protein>
<dbReference type="AlphaFoldDB" id="A0AAF1AHC4"/>
<dbReference type="InterPro" id="IPR023298">
    <property type="entry name" value="ATPase_P-typ_TM_dom_sf"/>
</dbReference>
<organism evidence="3 4">
    <name type="scientific">Daucus carota subsp. sativus</name>
    <name type="common">Carrot</name>
    <dbReference type="NCBI Taxonomy" id="79200"/>
    <lineage>
        <taxon>Eukaryota</taxon>
        <taxon>Viridiplantae</taxon>
        <taxon>Streptophyta</taxon>
        <taxon>Embryophyta</taxon>
        <taxon>Tracheophyta</taxon>
        <taxon>Spermatophyta</taxon>
        <taxon>Magnoliopsida</taxon>
        <taxon>eudicotyledons</taxon>
        <taxon>Gunneridae</taxon>
        <taxon>Pentapetalae</taxon>
        <taxon>asterids</taxon>
        <taxon>campanulids</taxon>
        <taxon>Apiales</taxon>
        <taxon>Apiaceae</taxon>
        <taxon>Apioideae</taxon>
        <taxon>Scandiceae</taxon>
        <taxon>Daucinae</taxon>
        <taxon>Daucus</taxon>
        <taxon>Daucus sect. Daucus</taxon>
    </lineage>
</organism>
<keyword evidence="1" id="KW-0460">Magnesium</keyword>
<evidence type="ECO:0000313" key="3">
    <source>
        <dbReference type="EMBL" id="WOG82753.1"/>
    </source>
</evidence>
<dbReference type="PANTHER" id="PTHR42861">
    <property type="entry name" value="CALCIUM-TRANSPORTING ATPASE"/>
    <property type="match status" value="1"/>
</dbReference>
<keyword evidence="2" id="KW-0472">Membrane</keyword>
<evidence type="ECO:0000313" key="4">
    <source>
        <dbReference type="Proteomes" id="UP000077755"/>
    </source>
</evidence>
<evidence type="ECO:0000256" key="1">
    <source>
        <dbReference type="ARBA" id="ARBA00022842"/>
    </source>
</evidence>
<reference evidence="3" key="1">
    <citation type="journal article" date="2016" name="Nat. Genet.">
        <title>A high-quality carrot genome assembly provides new insights into carotenoid accumulation and asterid genome evolution.</title>
        <authorList>
            <person name="Iorizzo M."/>
            <person name="Ellison S."/>
            <person name="Senalik D."/>
            <person name="Zeng P."/>
            <person name="Satapoomin P."/>
            <person name="Huang J."/>
            <person name="Bowman M."/>
            <person name="Iovene M."/>
            <person name="Sanseverino W."/>
            <person name="Cavagnaro P."/>
            <person name="Yildiz M."/>
            <person name="Macko-Podgorni A."/>
            <person name="Moranska E."/>
            <person name="Grzebelus E."/>
            <person name="Grzebelus D."/>
            <person name="Ashrafi H."/>
            <person name="Zheng Z."/>
            <person name="Cheng S."/>
            <person name="Spooner D."/>
            <person name="Van Deynze A."/>
            <person name="Simon P."/>
        </authorList>
    </citation>
    <scope>NUCLEOTIDE SEQUENCE</scope>
    <source>
        <tissue evidence="3">Leaf</tissue>
    </source>
</reference>
<dbReference type="Gene3D" id="1.20.1110.10">
    <property type="entry name" value="Calcium-transporting ATPase, transmembrane domain"/>
    <property type="match status" value="1"/>
</dbReference>
<accession>A0AAF1AHC4</accession>
<evidence type="ECO:0000256" key="2">
    <source>
        <dbReference type="SAM" id="Phobius"/>
    </source>
</evidence>
<dbReference type="Gene3D" id="3.40.1110.10">
    <property type="entry name" value="Calcium-transporting ATPase, cytoplasmic domain N"/>
    <property type="match status" value="1"/>
</dbReference>
<name>A0AAF1AHC4_DAUCS</name>
<dbReference type="GO" id="GO:0000166">
    <property type="term" value="F:nucleotide binding"/>
    <property type="evidence" value="ECO:0007669"/>
    <property type="project" value="InterPro"/>
</dbReference>
<dbReference type="EMBL" id="CP093343">
    <property type="protein sequence ID" value="WOG82753.1"/>
    <property type="molecule type" value="Genomic_DNA"/>
</dbReference>
<reference evidence="3" key="2">
    <citation type="submission" date="2022-03" db="EMBL/GenBank/DDBJ databases">
        <title>Draft title - Genomic analysis of global carrot germplasm unveils the trajectory of domestication and the origin of high carotenoid orange carrot.</title>
        <authorList>
            <person name="Iorizzo M."/>
            <person name="Ellison S."/>
            <person name="Senalik D."/>
            <person name="Macko-Podgorni A."/>
            <person name="Grzebelus D."/>
            <person name="Bostan H."/>
            <person name="Rolling W."/>
            <person name="Curaba J."/>
            <person name="Simon P."/>
        </authorList>
    </citation>
    <scope>NUCLEOTIDE SEQUENCE</scope>
    <source>
        <tissue evidence="3">Leaf</tissue>
    </source>
</reference>
<keyword evidence="4" id="KW-1185">Reference proteome</keyword>
<feature type="transmembrane region" description="Helical" evidence="2">
    <location>
        <begin position="68"/>
        <end position="90"/>
    </location>
</feature>
<sequence>MRTRNRKKIKIIFIQNQKISTIIKYKFNQEYFFQKHYFPTLMWSGQHTSILGCKLLFYWECKVGIDNLLVLLIGGIPIAMPTILSVTMAIGSHRLSQQARAGITEVHFLPFNPTDKRTALTYIDKAGTMHRVSKGAPEQILDLAHNKSNIEKRVHLVIDNFAECGLRSLGVARQLNAWVKTTYFLKKTLVLFNRVIVSSYEARS</sequence>
<proteinExistence type="predicted"/>
<dbReference type="Proteomes" id="UP000077755">
    <property type="component" value="Chromosome 1"/>
</dbReference>
<dbReference type="InterPro" id="IPR023299">
    <property type="entry name" value="ATPase_P-typ_cyto_dom_N"/>
</dbReference>
<dbReference type="SUPFAM" id="SSF81665">
    <property type="entry name" value="Calcium ATPase, transmembrane domain M"/>
    <property type="match status" value="1"/>
</dbReference>